<dbReference type="Proteomes" id="UP000824120">
    <property type="component" value="Chromosome 6"/>
</dbReference>
<organism evidence="3 4">
    <name type="scientific">Solanum commersonii</name>
    <name type="common">Commerson's wild potato</name>
    <name type="synonym">Commerson's nightshade</name>
    <dbReference type="NCBI Taxonomy" id="4109"/>
    <lineage>
        <taxon>Eukaryota</taxon>
        <taxon>Viridiplantae</taxon>
        <taxon>Streptophyta</taxon>
        <taxon>Embryophyta</taxon>
        <taxon>Tracheophyta</taxon>
        <taxon>Spermatophyta</taxon>
        <taxon>Magnoliopsida</taxon>
        <taxon>eudicotyledons</taxon>
        <taxon>Gunneridae</taxon>
        <taxon>Pentapetalae</taxon>
        <taxon>asterids</taxon>
        <taxon>lamiids</taxon>
        <taxon>Solanales</taxon>
        <taxon>Solanaceae</taxon>
        <taxon>Solanoideae</taxon>
        <taxon>Solaneae</taxon>
        <taxon>Solanum</taxon>
    </lineage>
</organism>
<feature type="coiled-coil region" evidence="1">
    <location>
        <begin position="5"/>
        <end position="39"/>
    </location>
</feature>
<proteinExistence type="predicted"/>
<dbReference type="EMBL" id="JACXVP010000006">
    <property type="protein sequence ID" value="KAG5598556.1"/>
    <property type="molecule type" value="Genomic_DNA"/>
</dbReference>
<accession>A0A9J5YH54</accession>
<keyword evidence="1" id="KW-0175">Coiled coil</keyword>
<evidence type="ECO:0000313" key="3">
    <source>
        <dbReference type="EMBL" id="KAG5598556.1"/>
    </source>
</evidence>
<name>A0A9J5YH54_SOLCO</name>
<evidence type="ECO:0000256" key="1">
    <source>
        <dbReference type="SAM" id="Coils"/>
    </source>
</evidence>
<feature type="region of interest" description="Disordered" evidence="2">
    <location>
        <begin position="51"/>
        <end position="73"/>
    </location>
</feature>
<comment type="caution">
    <text evidence="3">The sequence shown here is derived from an EMBL/GenBank/DDBJ whole genome shotgun (WGS) entry which is preliminary data.</text>
</comment>
<sequence>MTEGFKRLNQTIEKLEIEKEKMTQHIQSLQEKIRSLLGNTNQTIPLQIQDYPKIPKSSPSHSKMDKTGVHSPMNVKKSIVSAKGTTSHVQTVVGKDSSNPLMADTLPKSVRILPESFNTNPNPEPEPANLDPKDSRSDENDLSIDQFTQHYNPNEDDDSGMSFDSDALHNLDT</sequence>
<reference evidence="3 4" key="1">
    <citation type="submission" date="2020-09" db="EMBL/GenBank/DDBJ databases">
        <title>De no assembly of potato wild relative species, Solanum commersonii.</title>
        <authorList>
            <person name="Cho K."/>
        </authorList>
    </citation>
    <scope>NUCLEOTIDE SEQUENCE [LARGE SCALE GENOMIC DNA]</scope>
    <source>
        <strain evidence="3">LZ3.2</strain>
        <tissue evidence="3">Leaf</tissue>
    </source>
</reference>
<keyword evidence="4" id="KW-1185">Reference proteome</keyword>
<evidence type="ECO:0000256" key="2">
    <source>
        <dbReference type="SAM" id="MobiDB-lite"/>
    </source>
</evidence>
<gene>
    <name evidence="3" type="ORF">H5410_029926</name>
</gene>
<feature type="compositionally biased region" description="Low complexity" evidence="2">
    <location>
        <begin position="52"/>
        <end position="61"/>
    </location>
</feature>
<protein>
    <submittedName>
        <fullName evidence="3">Uncharacterized protein</fullName>
    </submittedName>
</protein>
<feature type="region of interest" description="Disordered" evidence="2">
    <location>
        <begin position="113"/>
        <end position="173"/>
    </location>
</feature>
<evidence type="ECO:0000313" key="4">
    <source>
        <dbReference type="Proteomes" id="UP000824120"/>
    </source>
</evidence>
<dbReference type="AlphaFoldDB" id="A0A9J5YH54"/>
<feature type="compositionally biased region" description="Polar residues" evidence="2">
    <location>
        <begin position="143"/>
        <end position="152"/>
    </location>
</feature>
<dbReference type="OrthoDB" id="1326213at2759"/>